<comment type="caution">
    <text evidence="1">The sequence shown here is derived from an EMBL/GenBank/DDBJ whole genome shotgun (WGS) entry which is preliminary data.</text>
</comment>
<reference evidence="1 2" key="1">
    <citation type="journal article" date="2023" name="Elife">
        <title>Identification of key yeast species and microbe-microbe interactions impacting larval growth of Drosophila in the wild.</title>
        <authorList>
            <person name="Mure A."/>
            <person name="Sugiura Y."/>
            <person name="Maeda R."/>
            <person name="Honda K."/>
            <person name="Sakurai N."/>
            <person name="Takahashi Y."/>
            <person name="Watada M."/>
            <person name="Katoh T."/>
            <person name="Gotoh A."/>
            <person name="Gotoh Y."/>
            <person name="Taniguchi I."/>
            <person name="Nakamura K."/>
            <person name="Hayashi T."/>
            <person name="Katayama T."/>
            <person name="Uemura T."/>
            <person name="Hattori Y."/>
        </authorList>
    </citation>
    <scope>NUCLEOTIDE SEQUENCE [LARGE SCALE GENOMIC DNA]</scope>
    <source>
        <strain evidence="1 2">SB-73</strain>
    </source>
</reference>
<evidence type="ECO:0000313" key="2">
    <source>
        <dbReference type="Proteomes" id="UP001362899"/>
    </source>
</evidence>
<organism evidence="1 2">
    <name type="scientific">Starmerella bacillaris</name>
    <name type="common">Yeast</name>
    <name type="synonym">Candida zemplinina</name>
    <dbReference type="NCBI Taxonomy" id="1247836"/>
    <lineage>
        <taxon>Eukaryota</taxon>
        <taxon>Fungi</taxon>
        <taxon>Dikarya</taxon>
        <taxon>Ascomycota</taxon>
        <taxon>Saccharomycotina</taxon>
        <taxon>Dipodascomycetes</taxon>
        <taxon>Dipodascales</taxon>
        <taxon>Trichomonascaceae</taxon>
        <taxon>Starmerella</taxon>
    </lineage>
</organism>
<evidence type="ECO:0000313" key="1">
    <source>
        <dbReference type="EMBL" id="GMM51525.1"/>
    </source>
</evidence>
<dbReference type="AlphaFoldDB" id="A0AAV5RJJ2"/>
<name>A0AAV5RJJ2_STABA</name>
<sequence>MSSNIIEKTIQYLTKASSSTLIFPNICNNDAFIIEQAIDELMIEVDCDEGKINQWTREWRSKMRKLDFNNIKERVYKNTALSISEETALYSRKPKHIDSSAEFDWDNDSIISDDLQALRDRYQGYQHVFDNFESEESSDNFYDHRHLSLPPLNDHR</sequence>
<protein>
    <submittedName>
        <fullName evidence="1">Uncharacterized protein</fullName>
    </submittedName>
</protein>
<gene>
    <name evidence="1" type="ORF">DASB73_024880</name>
</gene>
<dbReference type="EMBL" id="BTGC01000008">
    <property type="protein sequence ID" value="GMM51525.1"/>
    <property type="molecule type" value="Genomic_DNA"/>
</dbReference>
<proteinExistence type="predicted"/>
<accession>A0AAV5RJJ2</accession>
<keyword evidence="2" id="KW-1185">Reference proteome</keyword>
<dbReference type="Proteomes" id="UP001362899">
    <property type="component" value="Unassembled WGS sequence"/>
</dbReference>